<reference evidence="2 3" key="1">
    <citation type="submission" date="2014-11" db="EMBL/GenBank/DDBJ databases">
        <authorList>
            <person name="Zhu J."/>
            <person name="Qi W."/>
            <person name="Song R."/>
        </authorList>
    </citation>
    <scope>NUCLEOTIDE SEQUENCE [LARGE SCALE GENOMIC DNA]</scope>
</reference>
<dbReference type="InterPro" id="IPR052514">
    <property type="entry name" value="SAM-dependent_MTase"/>
</dbReference>
<dbReference type="Pfam" id="PF05050">
    <property type="entry name" value="Methyltransf_21"/>
    <property type="match status" value="1"/>
</dbReference>
<organism evidence="2 3">
    <name type="scientific">Vitrella brassicaformis (strain CCMP3155)</name>
    <dbReference type="NCBI Taxonomy" id="1169540"/>
    <lineage>
        <taxon>Eukaryota</taxon>
        <taxon>Sar</taxon>
        <taxon>Alveolata</taxon>
        <taxon>Colpodellida</taxon>
        <taxon>Vitrellaceae</taxon>
        <taxon>Vitrella</taxon>
    </lineage>
</organism>
<dbReference type="InterPro" id="IPR006342">
    <property type="entry name" value="FkbM_mtfrase"/>
</dbReference>
<evidence type="ECO:0000313" key="3">
    <source>
        <dbReference type="Proteomes" id="UP000041254"/>
    </source>
</evidence>
<evidence type="ECO:0000259" key="1">
    <source>
        <dbReference type="Pfam" id="PF05050"/>
    </source>
</evidence>
<sequence>MIWVVFLLFGTVCGEEKRTGEYAGARQECLSHGLTWERCCDAAWGEKGNAACWQDNDRLTYERCCTPWGWVEDADTLMPFFADRRQHDQRMDGPAVRAYAALFNCLMEVQKGGLMTGQKCSEFRSLFHEHVSAPPASFQLVGLHYPLVYRSYPFYSMLLPPYDFYHKSRLFPSVLWGHDEQALVEEGLMTLLSQGDVVVDAGASVGALTQIFAAAVGPSGQVHAFEPMRIPFQILNANVALGGFSNVWTYQVALGDNETTVAASHPRMTWPGSDISYTTLLNANKNADEAFKQRGDFQAVDVRRLDAYGLDRVDLIKIDVEGFEYRVLRGGEQTLRRAKPVIFAEIKKPYKRDVFDLLVTQMGYECHNVLTSMVSEYICVHPHRRQFSASALSRLDLTLQLWTNATQVRERCRVCRDTQIPLNEGEAVVS</sequence>
<feature type="domain" description="Methyltransferase FkbM" evidence="1">
    <location>
        <begin position="200"/>
        <end position="365"/>
    </location>
</feature>
<protein>
    <recommendedName>
        <fullName evidence="1">Methyltransferase FkbM domain-containing protein</fullName>
    </recommendedName>
</protein>
<dbReference type="InterPro" id="IPR029063">
    <property type="entry name" value="SAM-dependent_MTases_sf"/>
</dbReference>
<name>A0A0G4H6P9_VITBC</name>
<dbReference type="OMA" id="PEAWERC"/>
<dbReference type="PANTHER" id="PTHR34203">
    <property type="entry name" value="METHYLTRANSFERASE, FKBM FAMILY PROTEIN"/>
    <property type="match status" value="1"/>
</dbReference>
<keyword evidence="3" id="KW-1185">Reference proteome</keyword>
<accession>A0A0G4H6P9</accession>
<gene>
    <name evidence="2" type="ORF">Vbra_19627</name>
</gene>
<dbReference type="Gene3D" id="3.40.50.150">
    <property type="entry name" value="Vaccinia Virus protein VP39"/>
    <property type="match status" value="1"/>
</dbReference>
<dbReference type="NCBIfam" id="TIGR01444">
    <property type="entry name" value="fkbM_fam"/>
    <property type="match status" value="1"/>
</dbReference>
<dbReference type="AlphaFoldDB" id="A0A0G4H6P9"/>
<dbReference type="InParanoid" id="A0A0G4H6P9"/>
<proteinExistence type="predicted"/>
<dbReference type="VEuPathDB" id="CryptoDB:Vbra_19627"/>
<dbReference type="Proteomes" id="UP000041254">
    <property type="component" value="Unassembled WGS sequence"/>
</dbReference>
<dbReference type="OrthoDB" id="426790at2759"/>
<dbReference type="SUPFAM" id="SSF53335">
    <property type="entry name" value="S-adenosyl-L-methionine-dependent methyltransferases"/>
    <property type="match status" value="1"/>
</dbReference>
<dbReference type="EMBL" id="CDMY01001036">
    <property type="protein sequence ID" value="CEM39354.1"/>
    <property type="molecule type" value="Genomic_DNA"/>
</dbReference>
<dbReference type="PhylomeDB" id="A0A0G4H6P9"/>
<dbReference type="PANTHER" id="PTHR34203:SF15">
    <property type="entry name" value="SLL1173 PROTEIN"/>
    <property type="match status" value="1"/>
</dbReference>
<evidence type="ECO:0000313" key="2">
    <source>
        <dbReference type="EMBL" id="CEM39354.1"/>
    </source>
</evidence>